<evidence type="ECO:0000256" key="8">
    <source>
        <dbReference type="SAM" id="Phobius"/>
    </source>
</evidence>
<feature type="transmembrane region" description="Helical" evidence="8">
    <location>
        <begin position="74"/>
        <end position="90"/>
    </location>
</feature>
<keyword evidence="11" id="KW-1185">Reference proteome</keyword>
<feature type="compositionally biased region" description="Polar residues" evidence="7">
    <location>
        <begin position="306"/>
        <end position="317"/>
    </location>
</feature>
<evidence type="ECO:0000256" key="3">
    <source>
        <dbReference type="ARBA" id="ARBA00022475"/>
    </source>
</evidence>
<organism evidence="10 11">
    <name type="scientific">Streptomyces ovatisporus</name>
    <dbReference type="NCBI Taxonomy" id="1128682"/>
    <lineage>
        <taxon>Bacteria</taxon>
        <taxon>Bacillati</taxon>
        <taxon>Actinomycetota</taxon>
        <taxon>Actinomycetes</taxon>
        <taxon>Kitasatosporales</taxon>
        <taxon>Streptomycetaceae</taxon>
        <taxon>Streptomyces</taxon>
    </lineage>
</organism>
<comment type="subcellular location">
    <subcellularLocation>
        <location evidence="1">Cell membrane</location>
    </subcellularLocation>
</comment>
<keyword evidence="5 8" id="KW-1133">Transmembrane helix</keyword>
<accession>A0ABV9A3W7</accession>
<gene>
    <name evidence="10" type="primary">eccE</name>
    <name evidence="10" type="ORF">ACFPA8_08370</name>
</gene>
<evidence type="ECO:0000256" key="4">
    <source>
        <dbReference type="ARBA" id="ARBA00022692"/>
    </source>
</evidence>
<dbReference type="RefSeq" id="WP_386444551.1">
    <property type="nucleotide sequence ID" value="NZ_JBHSFH010000004.1"/>
</dbReference>
<proteinExistence type="inferred from homology"/>
<name>A0ABV9A3W7_9ACTN</name>
<evidence type="ECO:0000256" key="2">
    <source>
        <dbReference type="ARBA" id="ARBA00007759"/>
    </source>
</evidence>
<evidence type="ECO:0000256" key="5">
    <source>
        <dbReference type="ARBA" id="ARBA00022989"/>
    </source>
</evidence>
<comment type="similarity">
    <text evidence="2">Belongs to the EccE family.</text>
</comment>
<evidence type="ECO:0000259" key="9">
    <source>
        <dbReference type="Pfam" id="PF11203"/>
    </source>
</evidence>
<dbReference type="InterPro" id="IPR021368">
    <property type="entry name" value="T7SS_EccE"/>
</dbReference>
<evidence type="ECO:0000313" key="11">
    <source>
        <dbReference type="Proteomes" id="UP001595997"/>
    </source>
</evidence>
<dbReference type="Proteomes" id="UP001595997">
    <property type="component" value="Unassembled WGS sequence"/>
</dbReference>
<comment type="caution">
    <text evidence="10">The sequence shown here is derived from an EMBL/GenBank/DDBJ whole genome shotgun (WGS) entry which is preliminary data.</text>
</comment>
<evidence type="ECO:0000256" key="6">
    <source>
        <dbReference type="ARBA" id="ARBA00023136"/>
    </source>
</evidence>
<dbReference type="Pfam" id="PF11203">
    <property type="entry name" value="EccE"/>
    <property type="match status" value="1"/>
</dbReference>
<evidence type="ECO:0000256" key="1">
    <source>
        <dbReference type="ARBA" id="ARBA00004236"/>
    </source>
</evidence>
<feature type="region of interest" description="Disordered" evidence="7">
    <location>
        <begin position="306"/>
        <end position="328"/>
    </location>
</feature>
<dbReference type="InterPro" id="IPR050051">
    <property type="entry name" value="EccE_dom"/>
</dbReference>
<protein>
    <submittedName>
        <fullName evidence="10">Type VII secretion protein EccE</fullName>
    </submittedName>
</protein>
<keyword evidence="3" id="KW-1003">Cell membrane</keyword>
<keyword evidence="6 8" id="KW-0472">Membrane</keyword>
<sequence>MTSATRSRSRDRRVPSQRDEEQQGPAASPAPTTATLRLSSKPGSFGPVRLQQLILIEIAAGLLVVAWFSQKWLLVPAAVVAGLLMLFALVRRRQHPLSEWYELKRSLRRRKRGEKYPVPPGTDPSLAPVVECDPAIQTSTYVTREDRAVGMVGDGTFLTALIAVEGKDAPLKPGRMGRVEHPLPLDVLHDALTTDDIRLESVQVVQHTQPAPAPHLPEQSVVARSYGMLQEAAGIPSLRMTWVALKLTPELTPEAVEARGGGLGGAQRSLVRAADQLASRLEGAGFSASVLNETDVVQALATSTCLNPRANNPTSPDGRSAQRRTEESVRGWRCDDRWHATYWISRWPQVGPNAVSSAHLASILTSLRVFTSVFSLTLGRGDGRSASVAGHVRIVTRSEDDLSTARRELQRTASRAKTGLVPLDREQVPGVLATLPLGGTS</sequence>
<feature type="compositionally biased region" description="Low complexity" evidence="7">
    <location>
        <begin position="25"/>
        <end position="35"/>
    </location>
</feature>
<evidence type="ECO:0000256" key="7">
    <source>
        <dbReference type="SAM" id="MobiDB-lite"/>
    </source>
</evidence>
<evidence type="ECO:0000313" key="10">
    <source>
        <dbReference type="EMBL" id="MFC4494147.1"/>
    </source>
</evidence>
<dbReference type="NCBIfam" id="TIGR03923">
    <property type="entry name" value="T7SS_EccE"/>
    <property type="match status" value="1"/>
</dbReference>
<keyword evidence="4 8" id="KW-0812">Transmembrane</keyword>
<reference evidence="11" key="1">
    <citation type="journal article" date="2019" name="Int. J. Syst. Evol. Microbiol.">
        <title>The Global Catalogue of Microorganisms (GCM) 10K type strain sequencing project: providing services to taxonomists for standard genome sequencing and annotation.</title>
        <authorList>
            <consortium name="The Broad Institute Genomics Platform"/>
            <consortium name="The Broad Institute Genome Sequencing Center for Infectious Disease"/>
            <person name="Wu L."/>
            <person name="Ma J."/>
        </authorList>
    </citation>
    <scope>NUCLEOTIDE SEQUENCE [LARGE SCALE GENOMIC DNA]</scope>
    <source>
        <strain evidence="11">CGMCC 4.7357</strain>
    </source>
</reference>
<feature type="region of interest" description="Disordered" evidence="7">
    <location>
        <begin position="1"/>
        <end position="39"/>
    </location>
</feature>
<feature type="compositionally biased region" description="Basic and acidic residues" evidence="7">
    <location>
        <begin position="12"/>
        <end position="21"/>
    </location>
</feature>
<dbReference type="EMBL" id="JBHSFH010000004">
    <property type="protein sequence ID" value="MFC4494147.1"/>
    <property type="molecule type" value="Genomic_DNA"/>
</dbReference>
<feature type="domain" description="Type VII secretion system protein EccE" evidence="9">
    <location>
        <begin position="236"/>
        <end position="344"/>
    </location>
</feature>